<dbReference type="GO" id="GO:0022857">
    <property type="term" value="F:transmembrane transporter activity"/>
    <property type="evidence" value="ECO:0007669"/>
    <property type="project" value="TreeGrafter"/>
</dbReference>
<comment type="similarity">
    <text evidence="2 10">Belongs to the ABC transporter superfamily.</text>
</comment>
<evidence type="ECO:0000256" key="1">
    <source>
        <dbReference type="ARBA" id="ARBA00002579"/>
    </source>
</evidence>
<evidence type="ECO:0000256" key="8">
    <source>
        <dbReference type="ARBA" id="ARBA00023136"/>
    </source>
</evidence>
<evidence type="ECO:0000256" key="10">
    <source>
        <dbReference type="RuleBase" id="RU365094"/>
    </source>
</evidence>
<proteinExistence type="inferred from homology"/>
<evidence type="ECO:0000259" key="11">
    <source>
        <dbReference type="PROSITE" id="PS50893"/>
    </source>
</evidence>
<evidence type="ECO:0000256" key="2">
    <source>
        <dbReference type="ARBA" id="ARBA00005417"/>
    </source>
</evidence>
<dbReference type="GO" id="GO:0005524">
    <property type="term" value="F:ATP binding"/>
    <property type="evidence" value="ECO:0007669"/>
    <property type="project" value="UniProtKB-UniRule"/>
</dbReference>
<keyword evidence="9 10" id="KW-0131">Cell cycle</keyword>
<dbReference type="PANTHER" id="PTHR24220">
    <property type="entry name" value="IMPORT ATP-BINDING PROTEIN"/>
    <property type="match status" value="1"/>
</dbReference>
<dbReference type="InterPro" id="IPR005286">
    <property type="entry name" value="Cell_div_FtsE"/>
</dbReference>
<dbReference type="SMART" id="SM00382">
    <property type="entry name" value="AAA"/>
    <property type="match status" value="1"/>
</dbReference>
<evidence type="ECO:0000256" key="3">
    <source>
        <dbReference type="ARBA" id="ARBA00020019"/>
    </source>
</evidence>
<sequence length="220" mass="24580">MITLENVSKRYETQEALTKVSFTIEKGTLAFVTGPSGAGKTTLFKLLYLAEKPDEGHISIAGFNTGTLRESSIPLLRRNIGVVFQDFKLLNNKTVYDNIALTLRIRGIIERETKERVNSVLKMVNLRHKADSYPLTLSGGEQQRITIARAIVGEPTVMLADEPTGNLDIENEDAIMKIFKRINSKGTTILIATHNKRLYENSAKKVLYLDCGRLVKEAIL</sequence>
<dbReference type="InterPro" id="IPR003439">
    <property type="entry name" value="ABC_transporter-like_ATP-bd"/>
</dbReference>
<reference evidence="12 13" key="1">
    <citation type="submission" date="2015-02" db="EMBL/GenBank/DDBJ databases">
        <title>Single-cell genomics of uncultivated deep-branching MTB reveals a conserved set of magnetosome genes.</title>
        <authorList>
            <person name="Kolinko S."/>
            <person name="Richter M."/>
            <person name="Glockner F.O."/>
            <person name="Brachmann A."/>
            <person name="Schuler D."/>
        </authorList>
    </citation>
    <scope>NUCLEOTIDE SEQUENCE [LARGE SCALE GENOMIC DNA]</scope>
    <source>
        <strain evidence="12">TM-1</strain>
    </source>
</reference>
<keyword evidence="5 10" id="KW-0132">Cell division</keyword>
<dbReference type="SUPFAM" id="SSF52540">
    <property type="entry name" value="P-loop containing nucleoside triphosphate hydrolases"/>
    <property type="match status" value="1"/>
</dbReference>
<dbReference type="PATRIC" id="fig|29290.4.peg.5319"/>
<evidence type="ECO:0000256" key="7">
    <source>
        <dbReference type="ARBA" id="ARBA00022840"/>
    </source>
</evidence>
<organism evidence="12 13">
    <name type="scientific">Candidatus Magnetobacterium bavaricum</name>
    <dbReference type="NCBI Taxonomy" id="29290"/>
    <lineage>
        <taxon>Bacteria</taxon>
        <taxon>Pseudomonadati</taxon>
        <taxon>Nitrospirota</taxon>
        <taxon>Thermodesulfovibrionia</taxon>
        <taxon>Thermodesulfovibrionales</taxon>
        <taxon>Candidatus Magnetobacteriaceae</taxon>
        <taxon>Candidatus Magnetobacterium</taxon>
    </lineage>
</organism>
<dbReference type="InterPro" id="IPR017871">
    <property type="entry name" value="ABC_transporter-like_CS"/>
</dbReference>
<keyword evidence="6 10" id="KW-0547">Nucleotide-binding</keyword>
<dbReference type="PANTHER" id="PTHR24220:SF470">
    <property type="entry name" value="CELL DIVISION ATP-BINDING PROTEIN FTSE"/>
    <property type="match status" value="1"/>
</dbReference>
<dbReference type="PROSITE" id="PS00211">
    <property type="entry name" value="ABC_TRANSPORTER_1"/>
    <property type="match status" value="1"/>
</dbReference>
<gene>
    <name evidence="10" type="primary">ftsE</name>
    <name evidence="12" type="ORF">MBAV_004040</name>
</gene>
<dbReference type="InterPro" id="IPR015854">
    <property type="entry name" value="ABC_transpr_LolD-like"/>
</dbReference>
<feature type="domain" description="ABC transporter" evidence="11">
    <location>
        <begin position="2"/>
        <end position="219"/>
    </location>
</feature>
<dbReference type="GO" id="GO:0005886">
    <property type="term" value="C:plasma membrane"/>
    <property type="evidence" value="ECO:0007669"/>
    <property type="project" value="UniProtKB-SubCell"/>
</dbReference>
<dbReference type="GO" id="GO:0051301">
    <property type="term" value="P:cell division"/>
    <property type="evidence" value="ECO:0007669"/>
    <property type="project" value="UniProtKB-UniRule"/>
</dbReference>
<accession>A0A0F3GPG5</accession>
<dbReference type="PROSITE" id="PS50893">
    <property type="entry name" value="ABC_TRANSPORTER_2"/>
    <property type="match status" value="1"/>
</dbReference>
<protein>
    <recommendedName>
        <fullName evidence="3 10">Cell division ATP-binding protein FtsE</fullName>
    </recommendedName>
</protein>
<dbReference type="GO" id="GO:0016887">
    <property type="term" value="F:ATP hydrolysis activity"/>
    <property type="evidence" value="ECO:0007669"/>
    <property type="project" value="InterPro"/>
</dbReference>
<evidence type="ECO:0000256" key="5">
    <source>
        <dbReference type="ARBA" id="ARBA00022618"/>
    </source>
</evidence>
<keyword evidence="13" id="KW-1185">Reference proteome</keyword>
<dbReference type="InterPro" id="IPR003593">
    <property type="entry name" value="AAA+_ATPase"/>
</dbReference>
<dbReference type="Gene3D" id="3.40.50.300">
    <property type="entry name" value="P-loop containing nucleotide triphosphate hydrolases"/>
    <property type="match status" value="1"/>
</dbReference>
<evidence type="ECO:0000313" key="13">
    <source>
        <dbReference type="Proteomes" id="UP000033423"/>
    </source>
</evidence>
<evidence type="ECO:0000313" key="12">
    <source>
        <dbReference type="EMBL" id="KJU83766.1"/>
    </source>
</evidence>
<keyword evidence="8 10" id="KW-0472">Membrane</keyword>
<dbReference type="AlphaFoldDB" id="A0A0F3GPG5"/>
<evidence type="ECO:0000256" key="9">
    <source>
        <dbReference type="ARBA" id="ARBA00023306"/>
    </source>
</evidence>
<comment type="subcellular location">
    <subcellularLocation>
        <location evidence="10">Cell membrane</location>
        <topology evidence="10">Peripheral membrane protein</topology>
        <orientation evidence="10">Cytoplasmic side</orientation>
    </subcellularLocation>
</comment>
<dbReference type="Proteomes" id="UP000033423">
    <property type="component" value="Unassembled WGS sequence"/>
</dbReference>
<comment type="subunit">
    <text evidence="10">Homodimer. Forms a membrane-associated complex with FtsX.</text>
</comment>
<comment type="caution">
    <text evidence="12">The sequence shown here is derived from an EMBL/GenBank/DDBJ whole genome shotgun (WGS) entry which is preliminary data.</text>
</comment>
<evidence type="ECO:0000256" key="6">
    <source>
        <dbReference type="ARBA" id="ARBA00022741"/>
    </source>
</evidence>
<dbReference type="EMBL" id="LACI01001732">
    <property type="protein sequence ID" value="KJU83766.1"/>
    <property type="molecule type" value="Genomic_DNA"/>
</dbReference>
<dbReference type="Pfam" id="PF00005">
    <property type="entry name" value="ABC_tran"/>
    <property type="match status" value="1"/>
</dbReference>
<name>A0A0F3GPG5_9BACT</name>
<keyword evidence="7 10" id="KW-0067">ATP-binding</keyword>
<evidence type="ECO:0000256" key="4">
    <source>
        <dbReference type="ARBA" id="ARBA00022475"/>
    </source>
</evidence>
<comment type="function">
    <text evidence="1">Part of the ABC transporter FtsEX involved in cellular division. Important for assembly or stability of the septal ring.</text>
</comment>
<dbReference type="NCBIfam" id="TIGR02673">
    <property type="entry name" value="FtsE"/>
    <property type="match status" value="1"/>
</dbReference>
<dbReference type="InterPro" id="IPR027417">
    <property type="entry name" value="P-loop_NTPase"/>
</dbReference>
<keyword evidence="4 10" id="KW-1003">Cell membrane</keyword>
<dbReference type="FunFam" id="3.40.50.300:FF:000056">
    <property type="entry name" value="Cell division ATP-binding protein FtsE"/>
    <property type="match status" value="1"/>
</dbReference>